<accession>A0A068F4P5</accession>
<dbReference type="KEGG" id="vg:23679633"/>
<dbReference type="Pfam" id="PF18909">
    <property type="entry name" value="dGTP_diPhyd_N"/>
    <property type="match status" value="1"/>
</dbReference>
<dbReference type="RefSeq" id="YP_009124869.1">
    <property type="nucleotide sequence ID" value="NC_026590.1"/>
</dbReference>
<sequence length="188" mass="20757">MSKAGPFTFNDDGTVEASAEWLHFSPKGPSEPFKVESVVQLITESNERSTKDTNPKDAIGVTKAPFSTVPAQVVAEAGLALLEGSLKYGRHNYRSAGVRASVYYDAAFRHLTSFWEGEDIDPDSGLPHVVKAIACLMVLRDGQIQDNWVDDRPPKNPAGWVQELNRKAKELLDRYPNPVPPYTEVDNS</sequence>
<feature type="domain" description="dATP/dGTP diphosphohydrolase N-terminal" evidence="1">
    <location>
        <begin position="54"/>
        <end position="152"/>
    </location>
</feature>
<dbReference type="InterPro" id="IPR044038">
    <property type="entry name" value="dATP/dGTP_diPOhydrolase_N"/>
</dbReference>
<evidence type="ECO:0000259" key="1">
    <source>
        <dbReference type="Pfam" id="PF18909"/>
    </source>
</evidence>
<keyword evidence="3" id="KW-1185">Reference proteome</keyword>
<gene>
    <name evidence="2" type="primary">127</name>
    <name evidence="2" type="ORF">PBI_GAIA_127</name>
</gene>
<dbReference type="OrthoDB" id="10296at10239"/>
<evidence type="ECO:0000313" key="3">
    <source>
        <dbReference type="Proteomes" id="UP000027491"/>
    </source>
</evidence>
<name>A0A068F4P5_9CAUD</name>
<organism evidence="2 3">
    <name type="scientific">Mycobacterium phage Gaia</name>
    <dbReference type="NCBI Taxonomy" id="1486472"/>
    <lineage>
        <taxon>Viruses</taxon>
        <taxon>Duplodnaviria</taxon>
        <taxon>Heunggongvirae</taxon>
        <taxon>Uroviricota</taxon>
        <taxon>Caudoviricetes</taxon>
        <taxon>Gaiavirus</taxon>
        <taxon>Gaiavirus gaia</taxon>
    </lineage>
</organism>
<evidence type="ECO:0000313" key="2">
    <source>
        <dbReference type="EMBL" id="AID58946.1"/>
    </source>
</evidence>
<reference evidence="2 3" key="1">
    <citation type="submission" date="2014-03" db="EMBL/GenBank/DDBJ databases">
        <authorList>
            <person name="Yoder B.A."/>
            <person name="Colicchio M.A."/>
            <person name="Schafer C.E."/>
            <person name="Abrahim M.R."/>
            <person name="Adkins N.L."/>
            <person name="Burke K.A."/>
            <person name="Churilla B.M."/>
            <person name="Cohen K.L."/>
            <person name="Fasoranti T.O."/>
            <person name="Genkil J.S."/>
            <person name="Kramer Z.J."/>
            <person name="Prout A.K."/>
            <person name="Schwarz A.G."/>
            <person name="Tish M."/>
            <person name="Vispute N."/>
            <person name="Wilkes K.E."/>
            <person name="Williams C.R."/>
            <person name="Xiao X."/>
            <person name="Yu V.J."/>
            <person name="Lapin J.S."/>
            <person name="Ott C.T."/>
            <person name="Walburn T.D."/>
            <person name="Bradley K.W."/>
            <person name="Clarke D.Q."/>
            <person name="Lewis M.F."/>
            <person name="Barker L.P."/>
            <person name="Bailey C."/>
            <person name="Asai D.J."/>
            <person name="Bowman C.A."/>
            <person name="Russell D.A."/>
            <person name="Pope W.H."/>
            <person name="Jacobs-Sera D."/>
            <person name="Hendrix R.W."/>
            <person name="Hatfull G.F."/>
        </authorList>
    </citation>
    <scope>NUCLEOTIDE SEQUENCE [LARGE SCALE GENOMIC DNA]</scope>
</reference>
<dbReference type="GeneID" id="23679633"/>
<proteinExistence type="predicted"/>
<dbReference type="EMBL" id="KJ567043">
    <property type="protein sequence ID" value="AID58946.1"/>
    <property type="molecule type" value="Genomic_DNA"/>
</dbReference>
<protein>
    <recommendedName>
        <fullName evidence="1">dATP/dGTP diphosphohydrolase N-terminal domain-containing protein</fullName>
    </recommendedName>
</protein>
<dbReference type="Proteomes" id="UP000027491">
    <property type="component" value="Segment"/>
</dbReference>